<accession>Q3A0T8</accession>
<dbReference type="PROSITE" id="PS50893">
    <property type="entry name" value="ABC_TRANSPORTER_2"/>
    <property type="match status" value="1"/>
</dbReference>
<name>Q3A0T8_SYNC1</name>
<gene>
    <name evidence="5" type="ordered locus">Pcar_2784</name>
</gene>
<feature type="domain" description="ABC transporter" evidence="4">
    <location>
        <begin position="2"/>
        <end position="234"/>
    </location>
</feature>
<dbReference type="Proteomes" id="UP000002534">
    <property type="component" value="Chromosome"/>
</dbReference>
<dbReference type="GO" id="GO:0016887">
    <property type="term" value="F:ATP hydrolysis activity"/>
    <property type="evidence" value="ECO:0007669"/>
    <property type="project" value="InterPro"/>
</dbReference>
<dbReference type="AlphaFoldDB" id="Q3A0T8"/>
<dbReference type="KEGG" id="pca:Pcar_2784"/>
<dbReference type="Gene3D" id="2.40.50.100">
    <property type="match status" value="1"/>
</dbReference>
<dbReference type="InterPro" id="IPR003593">
    <property type="entry name" value="AAA+_ATPase"/>
</dbReference>
<dbReference type="GO" id="GO:0005524">
    <property type="term" value="F:ATP binding"/>
    <property type="evidence" value="ECO:0007669"/>
    <property type="project" value="UniProtKB-KW"/>
</dbReference>
<dbReference type="Pfam" id="PF03459">
    <property type="entry name" value="TOBE"/>
    <property type="match status" value="1"/>
</dbReference>
<dbReference type="eggNOG" id="COG3842">
    <property type="taxonomic scope" value="Bacteria"/>
</dbReference>
<dbReference type="InterPro" id="IPR005116">
    <property type="entry name" value="Transp-assoc_OB_typ1"/>
</dbReference>
<dbReference type="SUPFAM" id="SSF50331">
    <property type="entry name" value="MOP-like"/>
    <property type="match status" value="1"/>
</dbReference>
<dbReference type="InterPro" id="IPR003439">
    <property type="entry name" value="ABC_transporter-like_ATP-bd"/>
</dbReference>
<dbReference type="InterPro" id="IPR050093">
    <property type="entry name" value="ABC_SmlMolc_Importer"/>
</dbReference>
<evidence type="ECO:0000313" key="5">
    <source>
        <dbReference type="EMBL" id="ABA90019.1"/>
    </source>
</evidence>
<evidence type="ECO:0000256" key="3">
    <source>
        <dbReference type="ARBA" id="ARBA00022840"/>
    </source>
</evidence>
<keyword evidence="2" id="KW-0547">Nucleotide-binding</keyword>
<evidence type="ECO:0000259" key="4">
    <source>
        <dbReference type="PROSITE" id="PS50893"/>
    </source>
</evidence>
<evidence type="ECO:0000256" key="1">
    <source>
        <dbReference type="ARBA" id="ARBA00022448"/>
    </source>
</evidence>
<dbReference type="SMART" id="SM00382">
    <property type="entry name" value="AAA"/>
    <property type="match status" value="1"/>
</dbReference>
<evidence type="ECO:0000256" key="2">
    <source>
        <dbReference type="ARBA" id="ARBA00022741"/>
    </source>
</evidence>
<proteinExistence type="predicted"/>
<dbReference type="Gene3D" id="3.40.50.300">
    <property type="entry name" value="P-loop containing nucleotide triphosphate hydrolases"/>
    <property type="match status" value="1"/>
</dbReference>
<dbReference type="InterPro" id="IPR027417">
    <property type="entry name" value="P-loop_NTPase"/>
</dbReference>
<dbReference type="HOGENOM" id="CLU_000604_1_1_7"/>
<dbReference type="RefSeq" id="WP_011342564.1">
    <property type="nucleotide sequence ID" value="NC_007498.2"/>
</dbReference>
<dbReference type="EMBL" id="CP000142">
    <property type="protein sequence ID" value="ABA90019.1"/>
    <property type="molecule type" value="Genomic_DNA"/>
</dbReference>
<reference evidence="5 6" key="2">
    <citation type="journal article" date="2012" name="BMC Genomics">
        <title>The genome of Pelobacter carbinolicus reveals surprising metabolic capabilities and physiological features.</title>
        <authorList>
            <person name="Aklujkar M."/>
            <person name="Haveman S.A."/>
            <person name="Didonato R.Jr."/>
            <person name="Chertkov O."/>
            <person name="Han C.S."/>
            <person name="Land M.L."/>
            <person name="Brown P."/>
            <person name="Lovley D.R."/>
        </authorList>
    </citation>
    <scope>NUCLEOTIDE SEQUENCE [LARGE SCALE GENOMIC DNA]</scope>
    <source>
        <strain evidence="6">DSM 2380 / NBRC 103641 / GraBd1</strain>
    </source>
</reference>
<dbReference type="InterPro" id="IPR008995">
    <property type="entry name" value="Mo/tungstate-bd_C_term_dom"/>
</dbReference>
<dbReference type="SUPFAM" id="SSF52540">
    <property type="entry name" value="P-loop containing nucleoside triphosphate hydrolases"/>
    <property type="match status" value="1"/>
</dbReference>
<keyword evidence="3 5" id="KW-0067">ATP-binding</keyword>
<keyword evidence="6" id="KW-1185">Reference proteome</keyword>
<dbReference type="InterPro" id="IPR017871">
    <property type="entry name" value="ABC_transporter-like_CS"/>
</dbReference>
<dbReference type="STRING" id="338963.Pcar_2784"/>
<organism evidence="5 6">
    <name type="scientific">Syntrophotalea carbinolica (strain DSM 2380 / NBRC 103641 / GraBd1)</name>
    <name type="common">Pelobacter carbinolicus</name>
    <dbReference type="NCBI Taxonomy" id="338963"/>
    <lineage>
        <taxon>Bacteria</taxon>
        <taxon>Pseudomonadati</taxon>
        <taxon>Thermodesulfobacteriota</taxon>
        <taxon>Desulfuromonadia</taxon>
        <taxon>Desulfuromonadales</taxon>
        <taxon>Syntrophotaleaceae</taxon>
        <taxon>Syntrophotalea</taxon>
    </lineage>
</organism>
<sequence>MTVLLEVQNLHVDLGEFSLRGADLAIAEGDYCCLIGDSGAGKSVLLETVVGSFRPHRGKVLLHGQDVTNCPPELRNLGIVYQDYMLFPHLNVFDNIAFGLRRQKGSRTELKNEVNTIAARVGIEHLLHRDIKTLSGGEQQRAALARALITRPQVLLLDEAFSALDVASRERMRRLLRELVKDLHVTVLHVTHDMEDVWALADQVAVLHDGQILQTGSPEHIFSCPQPGFVAEFLGARNVLHGSVLQCDASGLTHVAVGQIDLFSADQAAVGREVHLSVRPEELAVARQQLPITLRNQIPVKIRHLERRGPLVWVTGEAAGFSLEAAVTVSGAQEQELKVGDEAVFAFSASSLRVIAPENQAHSNRLEGLSAEPLPALEAMAGG</sequence>
<protein>
    <submittedName>
        <fullName evidence="5">ABC transporter, ATP-binding protein</fullName>
    </submittedName>
</protein>
<dbReference type="PANTHER" id="PTHR42781">
    <property type="entry name" value="SPERMIDINE/PUTRESCINE IMPORT ATP-BINDING PROTEIN POTA"/>
    <property type="match status" value="1"/>
</dbReference>
<dbReference type="PROSITE" id="PS00211">
    <property type="entry name" value="ABC_TRANSPORTER_1"/>
    <property type="match status" value="1"/>
</dbReference>
<dbReference type="OrthoDB" id="9809450at2"/>
<dbReference type="Pfam" id="PF00005">
    <property type="entry name" value="ABC_tran"/>
    <property type="match status" value="1"/>
</dbReference>
<evidence type="ECO:0000313" key="6">
    <source>
        <dbReference type="Proteomes" id="UP000002534"/>
    </source>
</evidence>
<keyword evidence="1" id="KW-0813">Transport</keyword>
<reference evidence="6" key="1">
    <citation type="submission" date="2005-10" db="EMBL/GenBank/DDBJ databases">
        <title>Complete sequence of Pelobacter carbinolicus DSM 2380.</title>
        <authorList>
            <person name="Copeland A."/>
            <person name="Lucas S."/>
            <person name="Lapidus A."/>
            <person name="Barry K."/>
            <person name="Detter J.C."/>
            <person name="Glavina T."/>
            <person name="Hammon N."/>
            <person name="Israni S."/>
            <person name="Pitluck S."/>
            <person name="Chertkov O."/>
            <person name="Schmutz J."/>
            <person name="Larimer F."/>
            <person name="Land M."/>
            <person name="Kyrpides N."/>
            <person name="Ivanova N."/>
            <person name="Richardson P."/>
        </authorList>
    </citation>
    <scope>NUCLEOTIDE SEQUENCE [LARGE SCALE GENOMIC DNA]</scope>
    <source>
        <strain evidence="6">DSM 2380 / NBRC 103641 / GraBd1</strain>
    </source>
</reference>
<dbReference type="PANTHER" id="PTHR42781:SF7">
    <property type="entry name" value="MOLYBDENUM ABC TRANSPORTER, ATP-BINDING PROTEIN"/>
    <property type="match status" value="1"/>
</dbReference>